<accession>A0A1G1WGE2</accession>
<gene>
    <name evidence="1" type="ORF">A2Z11_04345</name>
</gene>
<dbReference type="Proteomes" id="UP000176389">
    <property type="component" value="Unassembled WGS sequence"/>
</dbReference>
<dbReference type="EMBL" id="MHCS01000013">
    <property type="protein sequence ID" value="OGY26714.1"/>
    <property type="molecule type" value="Genomic_DNA"/>
</dbReference>
<sequence length="200" mass="21986">MKILAATAILFLWFILAISLISISLLFNPKISSIKGINLLIASSSRNILSSPTNVGEVGDVLAAIRGGDARPVLVERFLNKYGSPMIGLGEQFVDAADEHGLDWRLMPALAFQESNLGKKIPKGSYNPFGWAIYEGKNAGAYFDSWEQGINIVAARIKENYIDRGHTTPETIVTRYTSNNNPTWVFAVRSAMEEISGTEY</sequence>
<organism evidence="1 2">
    <name type="scientific">Candidatus Woykebacteria bacterium RBG_16_43_9</name>
    <dbReference type="NCBI Taxonomy" id="1802596"/>
    <lineage>
        <taxon>Bacteria</taxon>
        <taxon>Candidatus Woykeibacteriota</taxon>
    </lineage>
</organism>
<reference evidence="1 2" key="1">
    <citation type="journal article" date="2016" name="Nat. Commun.">
        <title>Thousands of microbial genomes shed light on interconnected biogeochemical processes in an aquifer system.</title>
        <authorList>
            <person name="Anantharaman K."/>
            <person name="Brown C.T."/>
            <person name="Hug L.A."/>
            <person name="Sharon I."/>
            <person name="Castelle C.J."/>
            <person name="Probst A.J."/>
            <person name="Thomas B.C."/>
            <person name="Singh A."/>
            <person name="Wilkins M.J."/>
            <person name="Karaoz U."/>
            <person name="Brodie E.L."/>
            <person name="Williams K.H."/>
            <person name="Hubbard S.S."/>
            <person name="Banfield J.F."/>
        </authorList>
    </citation>
    <scope>NUCLEOTIDE SEQUENCE [LARGE SCALE GENOMIC DNA]</scope>
</reference>
<dbReference type="AlphaFoldDB" id="A0A1G1WGE2"/>
<evidence type="ECO:0000313" key="1">
    <source>
        <dbReference type="EMBL" id="OGY26714.1"/>
    </source>
</evidence>
<name>A0A1G1WGE2_9BACT</name>
<dbReference type="STRING" id="1802596.A2Z11_04345"/>
<comment type="caution">
    <text evidence="1">The sequence shown here is derived from an EMBL/GenBank/DDBJ whole genome shotgun (WGS) entry which is preliminary data.</text>
</comment>
<evidence type="ECO:0008006" key="3">
    <source>
        <dbReference type="Google" id="ProtNLM"/>
    </source>
</evidence>
<protein>
    <recommendedName>
        <fullName evidence="3">Mannosyl-glycoprotein endo-beta-N-acetylglucosamidase-like domain-containing protein</fullName>
    </recommendedName>
</protein>
<proteinExistence type="predicted"/>
<evidence type="ECO:0000313" key="2">
    <source>
        <dbReference type="Proteomes" id="UP000176389"/>
    </source>
</evidence>